<gene>
    <name evidence="2" type="ORF">GM676_17740</name>
</gene>
<dbReference type="AlphaFoldDB" id="A0A6L6PMR6"/>
<dbReference type="EMBL" id="WNKY01000019">
    <property type="protein sequence ID" value="MTV39415.1"/>
    <property type="molecule type" value="Genomic_DNA"/>
</dbReference>
<evidence type="ECO:0000256" key="1">
    <source>
        <dbReference type="SAM" id="SignalP"/>
    </source>
</evidence>
<dbReference type="Proteomes" id="UP000475582">
    <property type="component" value="Unassembled WGS sequence"/>
</dbReference>
<protein>
    <recommendedName>
        <fullName evidence="4">Lipocalin-like domain-containing protein</fullName>
    </recommendedName>
</protein>
<keyword evidence="3" id="KW-1185">Reference proteome</keyword>
<organism evidence="2 3">
    <name type="scientific">Duganella radicis</name>
    <dbReference type="NCBI Taxonomy" id="551988"/>
    <lineage>
        <taxon>Bacteria</taxon>
        <taxon>Pseudomonadati</taxon>
        <taxon>Pseudomonadota</taxon>
        <taxon>Betaproteobacteria</taxon>
        <taxon>Burkholderiales</taxon>
        <taxon>Oxalobacteraceae</taxon>
        <taxon>Telluria group</taxon>
        <taxon>Duganella</taxon>
    </lineage>
</organism>
<accession>A0A6L6PMR6</accession>
<feature type="chain" id="PRO_5026680399" description="Lipocalin-like domain-containing protein" evidence="1">
    <location>
        <begin position="30"/>
        <end position="146"/>
    </location>
</feature>
<comment type="caution">
    <text evidence="2">The sequence shown here is derived from an EMBL/GenBank/DDBJ whole genome shotgun (WGS) entry which is preliminary data.</text>
</comment>
<sequence length="146" mass="16161">MKHLDLLRQLCRIALIAWVFLIGTNAASAADNSDIYGRWRITKVLGAADVTAMSDKQARALIGKAVVIEPNVFVFNGEKCDAPGYKRTSQDLILSFREEGHASSAKMGLPDPVTSIDAGCTHIFLKKPQVLVIHWDGFYFDAVRQR</sequence>
<reference evidence="2 3" key="1">
    <citation type="submission" date="2019-11" db="EMBL/GenBank/DDBJ databases">
        <title>Type strains purchased from KCTC, JCM and DSMZ.</title>
        <authorList>
            <person name="Lu H."/>
        </authorList>
    </citation>
    <scope>NUCLEOTIDE SEQUENCE [LARGE SCALE GENOMIC DNA]</scope>
    <source>
        <strain evidence="2 3">KCTC 22382</strain>
    </source>
</reference>
<feature type="signal peptide" evidence="1">
    <location>
        <begin position="1"/>
        <end position="29"/>
    </location>
</feature>
<keyword evidence="1" id="KW-0732">Signal</keyword>
<dbReference type="OrthoDB" id="8756023at2"/>
<evidence type="ECO:0000313" key="3">
    <source>
        <dbReference type="Proteomes" id="UP000475582"/>
    </source>
</evidence>
<name>A0A6L6PMR6_9BURK</name>
<proteinExistence type="predicted"/>
<evidence type="ECO:0000313" key="2">
    <source>
        <dbReference type="EMBL" id="MTV39415.1"/>
    </source>
</evidence>
<evidence type="ECO:0008006" key="4">
    <source>
        <dbReference type="Google" id="ProtNLM"/>
    </source>
</evidence>
<dbReference type="RefSeq" id="WP_155465083.1">
    <property type="nucleotide sequence ID" value="NZ_WNKY01000019.1"/>
</dbReference>